<organism evidence="3 4">
    <name type="scientific">Streptomyces candidus</name>
    <dbReference type="NCBI Taxonomy" id="67283"/>
    <lineage>
        <taxon>Bacteria</taxon>
        <taxon>Bacillati</taxon>
        <taxon>Actinomycetota</taxon>
        <taxon>Actinomycetes</taxon>
        <taxon>Kitasatosporales</taxon>
        <taxon>Streptomycetaceae</taxon>
        <taxon>Streptomyces</taxon>
    </lineage>
</organism>
<name>A0A7X0LS07_9ACTN</name>
<protein>
    <submittedName>
        <fullName evidence="3">Uncharacterized protein</fullName>
    </submittedName>
</protein>
<reference evidence="3 4" key="1">
    <citation type="submission" date="2020-08" db="EMBL/GenBank/DDBJ databases">
        <title>Genomic Encyclopedia of Type Strains, Phase IV (KMG-IV): sequencing the most valuable type-strain genomes for metagenomic binning, comparative biology and taxonomic classification.</title>
        <authorList>
            <person name="Goeker M."/>
        </authorList>
    </citation>
    <scope>NUCLEOTIDE SEQUENCE [LARGE SCALE GENOMIC DNA]</scope>
    <source>
        <strain evidence="3 4">DSM 40141</strain>
    </source>
</reference>
<accession>A0A7X0LS07</accession>
<comment type="caution">
    <text evidence="3">The sequence shown here is derived from an EMBL/GenBank/DDBJ whole genome shotgun (WGS) entry which is preliminary data.</text>
</comment>
<feature type="compositionally biased region" description="Basic residues" evidence="1">
    <location>
        <begin position="1"/>
        <end position="18"/>
    </location>
</feature>
<keyword evidence="4" id="KW-1185">Reference proteome</keyword>
<feature type="transmembrane region" description="Helical" evidence="2">
    <location>
        <begin position="229"/>
        <end position="252"/>
    </location>
</feature>
<sequence length="341" mass="35497">MHRAATKPKWKTSAHPKRAAGEPGQESVHPQEPEPEGGQLRAPGSGGAVVLSAVPEQRLATGAPRPDRADGVPRTPGTVRADGVPRTPGTVRAVRTASTARTAPAPAAPDSHCAPAASEASAPGGPAPARRWHLWHLLPTPTGTPFTFGYALLLVATSLYAQFGDPDTVSAMLRASSTDVDHLTRAPLVALVGSALWVAGGLASPYALGFLVVLTALERRIGGLRSAGVFAFGHVVASLATELPVGFAVAVGHLPETSLYRLDFGISFGLMACVGALAAVLRLRWLRWALLGAVGLVLLQDLIAYADPLTALGHPLALCLGLATWPLVRRWKAERAAPSYL</sequence>
<evidence type="ECO:0000256" key="2">
    <source>
        <dbReference type="SAM" id="Phobius"/>
    </source>
</evidence>
<keyword evidence="2" id="KW-0812">Transmembrane</keyword>
<feature type="region of interest" description="Disordered" evidence="1">
    <location>
        <begin position="1"/>
        <end position="125"/>
    </location>
</feature>
<feature type="transmembrane region" description="Helical" evidence="2">
    <location>
        <begin position="312"/>
        <end position="328"/>
    </location>
</feature>
<feature type="compositionally biased region" description="Low complexity" evidence="1">
    <location>
        <begin position="90"/>
        <end position="125"/>
    </location>
</feature>
<feature type="transmembrane region" description="Helical" evidence="2">
    <location>
        <begin position="195"/>
        <end position="217"/>
    </location>
</feature>
<evidence type="ECO:0000313" key="4">
    <source>
        <dbReference type="Proteomes" id="UP000540423"/>
    </source>
</evidence>
<dbReference type="EMBL" id="JACHEM010000010">
    <property type="protein sequence ID" value="MBB6437536.1"/>
    <property type="molecule type" value="Genomic_DNA"/>
</dbReference>
<proteinExistence type="predicted"/>
<gene>
    <name evidence="3" type="ORF">HNQ79_004037</name>
</gene>
<feature type="transmembrane region" description="Helical" evidence="2">
    <location>
        <begin position="264"/>
        <end position="281"/>
    </location>
</feature>
<dbReference type="RefSeq" id="WP_185032943.1">
    <property type="nucleotide sequence ID" value="NZ_BNBN01000013.1"/>
</dbReference>
<dbReference type="AlphaFoldDB" id="A0A7X0LS07"/>
<dbReference type="InterPro" id="IPR046862">
    <property type="entry name" value="Rhomboid_2"/>
</dbReference>
<keyword evidence="2" id="KW-0472">Membrane</keyword>
<evidence type="ECO:0000256" key="1">
    <source>
        <dbReference type="SAM" id="MobiDB-lite"/>
    </source>
</evidence>
<feature type="transmembrane region" description="Helical" evidence="2">
    <location>
        <begin position="288"/>
        <end position="306"/>
    </location>
</feature>
<dbReference type="Proteomes" id="UP000540423">
    <property type="component" value="Unassembled WGS sequence"/>
</dbReference>
<keyword evidence="2" id="KW-1133">Transmembrane helix</keyword>
<dbReference type="Pfam" id="PF20401">
    <property type="entry name" value="Rhomboid_2"/>
    <property type="match status" value="1"/>
</dbReference>
<evidence type="ECO:0000313" key="3">
    <source>
        <dbReference type="EMBL" id="MBB6437536.1"/>
    </source>
</evidence>